<sequence length="536" mass="56908">MRRTRYPMPQLELEIGSGESADIPYYVQPPPPQQQQVAPQYDAPQAPQQVPSVLASTATLSFTSEFMFSTAASLTSSSLSTLSTTLSTPSSSLPSSSLPSSSSTYLSSVLTSSTTQASSSSSSLSPTSSPLALASPSASSKDDGPQTLEHGVPFDAAIALGAVIGFACICVTVSYVLRIRSTRHRAADKIRWDPVVDDHDWDPKGGGDQENAHGGLIAPVMHSMYSLTGDRDVGEPKRSDSFIAAQHASTSTTHSQVAPSSSIHIPMPYNNPFGGPRPQRASVDPAHMYSAPALNPFADGACSWYSDGPLADSMAYPLPPARGARTNAGGSGGPYPTARPLPAHLVHADPYPAATGTYHTRASSRTGSVRSTLHSAATLGPLWVANGHAADDAYGEGDYRGERVREAYRKLEGAPRNYDHGQDLPPAEQQPQEPELEQEGWGQALRASVFGALQTVTGGSGGGSLSPVVEDDDRLTRAPSMARERREAGWARFRDRETEALRVIKIKRPPMVARESVGSVYSVASARGVQRREGWV</sequence>
<keyword evidence="4" id="KW-1185">Reference proteome</keyword>
<organism evidence="3 4">
    <name type="scientific">Roridomyces roridus</name>
    <dbReference type="NCBI Taxonomy" id="1738132"/>
    <lineage>
        <taxon>Eukaryota</taxon>
        <taxon>Fungi</taxon>
        <taxon>Dikarya</taxon>
        <taxon>Basidiomycota</taxon>
        <taxon>Agaricomycotina</taxon>
        <taxon>Agaricomycetes</taxon>
        <taxon>Agaricomycetidae</taxon>
        <taxon>Agaricales</taxon>
        <taxon>Marasmiineae</taxon>
        <taxon>Mycenaceae</taxon>
        <taxon>Roridomyces</taxon>
    </lineage>
</organism>
<feature type="transmembrane region" description="Helical" evidence="2">
    <location>
        <begin position="156"/>
        <end position="177"/>
    </location>
</feature>
<comment type="caution">
    <text evidence="3">The sequence shown here is derived from an EMBL/GenBank/DDBJ whole genome shotgun (WGS) entry which is preliminary data.</text>
</comment>
<dbReference type="EMBL" id="JARKIF010000017">
    <property type="protein sequence ID" value="KAJ7620422.1"/>
    <property type="molecule type" value="Genomic_DNA"/>
</dbReference>
<name>A0AAD7BH31_9AGAR</name>
<protein>
    <submittedName>
        <fullName evidence="3">Uncharacterized protein</fullName>
    </submittedName>
</protein>
<feature type="region of interest" description="Disordered" evidence="1">
    <location>
        <begin position="116"/>
        <end position="146"/>
    </location>
</feature>
<feature type="region of interest" description="Disordered" evidence="1">
    <location>
        <begin position="414"/>
        <end position="440"/>
    </location>
</feature>
<feature type="compositionally biased region" description="Low complexity" evidence="1">
    <location>
        <begin position="116"/>
        <end position="139"/>
    </location>
</feature>
<gene>
    <name evidence="3" type="ORF">FB45DRAFT_1094570</name>
</gene>
<evidence type="ECO:0000313" key="3">
    <source>
        <dbReference type="EMBL" id="KAJ7620422.1"/>
    </source>
</evidence>
<feature type="region of interest" description="Disordered" evidence="1">
    <location>
        <begin position="1"/>
        <end position="50"/>
    </location>
</feature>
<feature type="compositionally biased region" description="Low complexity" evidence="1">
    <location>
        <begin position="34"/>
        <end position="50"/>
    </location>
</feature>
<reference evidence="3" key="1">
    <citation type="submission" date="2023-03" db="EMBL/GenBank/DDBJ databases">
        <title>Massive genome expansion in bonnet fungi (Mycena s.s.) driven by repeated elements and novel gene families across ecological guilds.</title>
        <authorList>
            <consortium name="Lawrence Berkeley National Laboratory"/>
            <person name="Harder C.B."/>
            <person name="Miyauchi S."/>
            <person name="Viragh M."/>
            <person name="Kuo A."/>
            <person name="Thoen E."/>
            <person name="Andreopoulos B."/>
            <person name="Lu D."/>
            <person name="Skrede I."/>
            <person name="Drula E."/>
            <person name="Henrissat B."/>
            <person name="Morin E."/>
            <person name="Kohler A."/>
            <person name="Barry K."/>
            <person name="LaButti K."/>
            <person name="Morin E."/>
            <person name="Salamov A."/>
            <person name="Lipzen A."/>
            <person name="Mereny Z."/>
            <person name="Hegedus B."/>
            <person name="Baldrian P."/>
            <person name="Stursova M."/>
            <person name="Weitz H."/>
            <person name="Taylor A."/>
            <person name="Grigoriev I.V."/>
            <person name="Nagy L.G."/>
            <person name="Martin F."/>
            <person name="Kauserud H."/>
        </authorList>
    </citation>
    <scope>NUCLEOTIDE SEQUENCE</scope>
    <source>
        <strain evidence="3">9284</strain>
    </source>
</reference>
<keyword evidence="2" id="KW-1133">Transmembrane helix</keyword>
<accession>A0AAD7BH31</accession>
<dbReference type="Proteomes" id="UP001221142">
    <property type="component" value="Unassembled WGS sequence"/>
</dbReference>
<evidence type="ECO:0000256" key="1">
    <source>
        <dbReference type="SAM" id="MobiDB-lite"/>
    </source>
</evidence>
<evidence type="ECO:0000313" key="4">
    <source>
        <dbReference type="Proteomes" id="UP001221142"/>
    </source>
</evidence>
<keyword evidence="2" id="KW-0472">Membrane</keyword>
<keyword evidence="2" id="KW-0812">Transmembrane</keyword>
<dbReference type="AlphaFoldDB" id="A0AAD7BH31"/>
<evidence type="ECO:0000256" key="2">
    <source>
        <dbReference type="SAM" id="Phobius"/>
    </source>
</evidence>
<proteinExistence type="predicted"/>
<feature type="compositionally biased region" description="Low complexity" evidence="1">
    <location>
        <begin position="424"/>
        <end position="433"/>
    </location>
</feature>